<dbReference type="CDD" id="cd03443">
    <property type="entry name" value="PaaI_thioesterase"/>
    <property type="match status" value="1"/>
</dbReference>
<dbReference type="Gene3D" id="3.10.129.10">
    <property type="entry name" value="Hotdog Thioesterase"/>
    <property type="match status" value="1"/>
</dbReference>
<dbReference type="PANTHER" id="PTHR47260">
    <property type="entry name" value="UPF0644 PROTEIN PB2B4.06"/>
    <property type="match status" value="1"/>
</dbReference>
<name>A0A9P4KCX3_9PLEO</name>
<dbReference type="OrthoDB" id="506431at2759"/>
<feature type="domain" description="Thioesterase" evidence="1">
    <location>
        <begin position="91"/>
        <end position="176"/>
    </location>
</feature>
<dbReference type="SUPFAM" id="SSF54637">
    <property type="entry name" value="Thioesterase/thiol ester dehydrase-isomerase"/>
    <property type="match status" value="1"/>
</dbReference>
<dbReference type="PANTHER" id="PTHR47260:SF3">
    <property type="entry name" value="THIOESTERASE FAMILY PROTEIN (AFU_ORTHOLOGUE AFUA_7G03960)"/>
    <property type="match status" value="1"/>
</dbReference>
<dbReference type="Proteomes" id="UP000800093">
    <property type="component" value="Unassembled WGS sequence"/>
</dbReference>
<dbReference type="AlphaFoldDB" id="A0A9P4KCX3"/>
<accession>A0A9P4KCX3</accession>
<evidence type="ECO:0000313" key="3">
    <source>
        <dbReference type="Proteomes" id="UP000800093"/>
    </source>
</evidence>
<dbReference type="InterPro" id="IPR052061">
    <property type="entry name" value="PTE-AB_protein"/>
</dbReference>
<dbReference type="InterPro" id="IPR006683">
    <property type="entry name" value="Thioestr_dom"/>
</dbReference>
<comment type="caution">
    <text evidence="2">The sequence shown here is derived from an EMBL/GenBank/DDBJ whole genome shotgun (WGS) entry which is preliminary data.</text>
</comment>
<proteinExistence type="predicted"/>
<evidence type="ECO:0000259" key="1">
    <source>
        <dbReference type="Pfam" id="PF03061"/>
    </source>
</evidence>
<evidence type="ECO:0000313" key="2">
    <source>
        <dbReference type="EMBL" id="KAF2263779.1"/>
    </source>
</evidence>
<dbReference type="Pfam" id="PF03061">
    <property type="entry name" value="4HBT"/>
    <property type="match status" value="1"/>
</dbReference>
<sequence>MADTIARLSQTPWCATVINDPNWTPTRTATRVPKPSSEDSFFAETLGTERTIRLCLTLRPAEAETGGDGPEFKEVKTIMELGRGLNGHPDIAHGGFVATMLDEIFGMLITLNLEKRMRRSREKGLGSHEGMNIFTAYLNTNYKRPVPTPGIILCTAQFDRQDRNKTYVKGTIEDGMGTIYATGVAMFVEVKTKL</sequence>
<gene>
    <name evidence="2" type="ORF">CC78DRAFT_544724</name>
</gene>
<protein>
    <recommendedName>
        <fullName evidence="1">Thioesterase domain-containing protein</fullName>
    </recommendedName>
</protein>
<dbReference type="InterPro" id="IPR029069">
    <property type="entry name" value="HotDog_dom_sf"/>
</dbReference>
<dbReference type="EMBL" id="ML986622">
    <property type="protein sequence ID" value="KAF2263779.1"/>
    <property type="molecule type" value="Genomic_DNA"/>
</dbReference>
<keyword evidence="3" id="KW-1185">Reference proteome</keyword>
<organism evidence="2 3">
    <name type="scientific">Lojkania enalia</name>
    <dbReference type="NCBI Taxonomy" id="147567"/>
    <lineage>
        <taxon>Eukaryota</taxon>
        <taxon>Fungi</taxon>
        <taxon>Dikarya</taxon>
        <taxon>Ascomycota</taxon>
        <taxon>Pezizomycotina</taxon>
        <taxon>Dothideomycetes</taxon>
        <taxon>Pleosporomycetidae</taxon>
        <taxon>Pleosporales</taxon>
        <taxon>Pleosporales incertae sedis</taxon>
        <taxon>Lojkania</taxon>
    </lineage>
</organism>
<reference evidence="3" key="1">
    <citation type="journal article" date="2020" name="Stud. Mycol.">
        <title>101 Dothideomycetes genomes: A test case for predicting lifestyles and emergence of pathogens.</title>
        <authorList>
            <person name="Haridas S."/>
            <person name="Albert R."/>
            <person name="Binder M."/>
            <person name="Bloem J."/>
            <person name="LaButti K."/>
            <person name="Salamov A."/>
            <person name="Andreopoulos B."/>
            <person name="Baker S."/>
            <person name="Barry K."/>
            <person name="Bills G."/>
            <person name="Bluhm B."/>
            <person name="Cannon C."/>
            <person name="Castanera R."/>
            <person name="Culley D."/>
            <person name="Daum C."/>
            <person name="Ezra D."/>
            <person name="Gonzalez J."/>
            <person name="Henrissat B."/>
            <person name="Kuo A."/>
            <person name="Liang C."/>
            <person name="Lipzen A."/>
            <person name="Lutzoni F."/>
            <person name="Magnuson J."/>
            <person name="Mondo S."/>
            <person name="Nolan M."/>
            <person name="Ohm R."/>
            <person name="Pangilinan J."/>
            <person name="Park H.-J."/>
            <person name="Ramirez L."/>
            <person name="Alfaro M."/>
            <person name="Sun H."/>
            <person name="Tritt A."/>
            <person name="Yoshinaga Y."/>
            <person name="Zwiers L.-H."/>
            <person name="Turgeon B."/>
            <person name="Goodwin S."/>
            <person name="Spatafora J."/>
            <person name="Crous P."/>
            <person name="Grigoriev I."/>
        </authorList>
    </citation>
    <scope>NUCLEOTIDE SEQUENCE [LARGE SCALE GENOMIC DNA]</scope>
    <source>
        <strain evidence="3">CBS 304.66</strain>
    </source>
</reference>